<feature type="coiled-coil region" evidence="1">
    <location>
        <begin position="183"/>
        <end position="221"/>
    </location>
</feature>
<organism evidence="2 3">
    <name type="scientific">Dibothriocephalus latus</name>
    <name type="common">Fish tapeworm</name>
    <name type="synonym">Diphyllobothrium latum</name>
    <dbReference type="NCBI Taxonomy" id="60516"/>
    <lineage>
        <taxon>Eukaryota</taxon>
        <taxon>Metazoa</taxon>
        <taxon>Spiralia</taxon>
        <taxon>Lophotrochozoa</taxon>
        <taxon>Platyhelminthes</taxon>
        <taxon>Cestoda</taxon>
        <taxon>Eucestoda</taxon>
        <taxon>Diphyllobothriidea</taxon>
        <taxon>Diphyllobothriidae</taxon>
        <taxon>Dibothriocephalus</taxon>
    </lineage>
</organism>
<dbReference type="SUPFAM" id="SSF90257">
    <property type="entry name" value="Myosin rod fragments"/>
    <property type="match status" value="1"/>
</dbReference>
<gene>
    <name evidence="2" type="ORF">DILT_LOCUS6484</name>
</gene>
<dbReference type="Proteomes" id="UP000281553">
    <property type="component" value="Unassembled WGS sequence"/>
</dbReference>
<dbReference type="EMBL" id="UYRU01049632">
    <property type="protein sequence ID" value="VDN10653.1"/>
    <property type="molecule type" value="Genomic_DNA"/>
</dbReference>
<proteinExistence type="predicted"/>
<name>A0A3P7LIX2_DIBLA</name>
<dbReference type="OrthoDB" id="3549872at2759"/>
<sequence>MEAELSEIELRRAVLDGDAKQAASLLTKHQEAIQEMNKLLTASQKEKQALVEQMTALQKALTDADLEKQSLIRQTNKLEKDHQQLKRYLEKSEKEKQKVDAYLNRSTKDRNNTKAAIREMENENVELREQLQCAQLDKAFLAYAPSSGLHVSILNLEASAPAKLCELEKSYAQRMSQLTMQQRADSGNEVDRLRQSLKQAERALEARERAHRQRVRGLEDQVMGAYSCQNPVCVAR</sequence>
<evidence type="ECO:0000313" key="2">
    <source>
        <dbReference type="EMBL" id="VDN10653.1"/>
    </source>
</evidence>
<reference evidence="2 3" key="1">
    <citation type="submission" date="2018-11" db="EMBL/GenBank/DDBJ databases">
        <authorList>
            <consortium name="Pathogen Informatics"/>
        </authorList>
    </citation>
    <scope>NUCLEOTIDE SEQUENCE [LARGE SCALE GENOMIC DNA]</scope>
</reference>
<accession>A0A3P7LIX2</accession>
<evidence type="ECO:0000256" key="1">
    <source>
        <dbReference type="SAM" id="Coils"/>
    </source>
</evidence>
<protein>
    <submittedName>
        <fullName evidence="2">Uncharacterized protein</fullName>
    </submittedName>
</protein>
<keyword evidence="3" id="KW-1185">Reference proteome</keyword>
<keyword evidence="1" id="KW-0175">Coiled coil</keyword>
<feature type="coiled-coil region" evidence="1">
    <location>
        <begin position="26"/>
        <end position="137"/>
    </location>
</feature>
<evidence type="ECO:0000313" key="3">
    <source>
        <dbReference type="Proteomes" id="UP000281553"/>
    </source>
</evidence>
<dbReference type="AlphaFoldDB" id="A0A3P7LIX2"/>